<reference evidence="2 3" key="1">
    <citation type="submission" date="2020-08" db="EMBL/GenBank/DDBJ databases">
        <title>Genomic Encyclopedia of Type Strains, Phase IV (KMG-IV): sequencing the most valuable type-strain genomes for metagenomic binning, comparative biology and taxonomic classification.</title>
        <authorList>
            <person name="Goeker M."/>
        </authorList>
    </citation>
    <scope>NUCLEOTIDE SEQUENCE [LARGE SCALE GENOMIC DNA]</scope>
    <source>
        <strain evidence="2 3">DSM 102235</strain>
    </source>
</reference>
<gene>
    <name evidence="2" type="ORF">GGQ68_004257</name>
</gene>
<feature type="transmembrane region" description="Helical" evidence="1">
    <location>
        <begin position="6"/>
        <end position="26"/>
    </location>
</feature>
<proteinExistence type="predicted"/>
<evidence type="ECO:0000313" key="2">
    <source>
        <dbReference type="EMBL" id="MBB3987903.1"/>
    </source>
</evidence>
<dbReference type="AlphaFoldDB" id="A0A7W6GUV6"/>
<evidence type="ECO:0000256" key="1">
    <source>
        <dbReference type="SAM" id="Phobius"/>
    </source>
</evidence>
<keyword evidence="1" id="KW-0812">Transmembrane</keyword>
<keyword evidence="1" id="KW-1133">Transmembrane helix</keyword>
<dbReference type="Proteomes" id="UP000541426">
    <property type="component" value="Unassembled WGS sequence"/>
</dbReference>
<comment type="caution">
    <text evidence="2">The sequence shown here is derived from an EMBL/GenBank/DDBJ whole genome shotgun (WGS) entry which is preliminary data.</text>
</comment>
<protein>
    <submittedName>
        <fullName evidence="2">Uncharacterized protein</fullName>
    </submittedName>
</protein>
<organism evidence="2 3">
    <name type="scientific">Sagittula marina</name>
    <dbReference type="NCBI Taxonomy" id="943940"/>
    <lineage>
        <taxon>Bacteria</taxon>
        <taxon>Pseudomonadati</taxon>
        <taxon>Pseudomonadota</taxon>
        <taxon>Alphaproteobacteria</taxon>
        <taxon>Rhodobacterales</taxon>
        <taxon>Roseobacteraceae</taxon>
        <taxon>Sagittula</taxon>
    </lineage>
</organism>
<sequence>MLSIRFHLLLAMGVFLAVALAGLALWREFGLSVALLSAFLLC</sequence>
<keyword evidence="1" id="KW-0472">Membrane</keyword>
<evidence type="ECO:0000313" key="3">
    <source>
        <dbReference type="Proteomes" id="UP000541426"/>
    </source>
</evidence>
<dbReference type="RefSeq" id="WP_281374916.1">
    <property type="nucleotide sequence ID" value="NZ_JACIEJ010000013.1"/>
</dbReference>
<accession>A0A7W6GUV6</accession>
<name>A0A7W6GUV6_9RHOB</name>
<keyword evidence="3" id="KW-1185">Reference proteome</keyword>
<dbReference type="EMBL" id="JACIEJ010000013">
    <property type="protein sequence ID" value="MBB3987903.1"/>
    <property type="molecule type" value="Genomic_DNA"/>
</dbReference>